<protein>
    <submittedName>
        <fullName evidence="1">Uncharacterized protein (UPF0276 family)</fullName>
    </submittedName>
</protein>
<dbReference type="OrthoDB" id="9763101at2"/>
<dbReference type="AlphaFoldDB" id="A0A839SI49"/>
<accession>A0A839SI49</accession>
<sequence length="487" mass="54925">MNELGVGLIYFQGFENFLASHSSLIDVVEIEPQTFWYDKNDECDAFKYDADVTAFLSSYNRPKLFHGVGYPIGGTCVPPAQHFNTLRQQAKELKPQWISEHLSFNMFNDAGREINSGFLLPPLQTAEGVKIAAANIRAYRDEMGLPFAFETGANYLKPRRNEMPDGLFVRKVAEEADCHILLDLHNILANQRNGRQGVRDFLKCLPFERVIELHVGGGFYYKDFYLDAHSGPSDAELFSILEEVVGKLPNLKALMFEIDPESFTKVPQSAIRNQLNTMRQIWDKRGYYQKKQKAKPAVCPEAGTDAIITVAEWENTLGKMVLGKPIDNELSEELLHDKGISIIKDMVFNFRGSVLISTLKFSTRLLRLSVGEAVFKRYVNDFFDLAAPELLPVVAAEQFSAYIKSNNTIVPYLDKILEYELAAIHTAIDKQKRMVNFDFDPAPLFAALEAARMPVEPLAPKTLNLQVVFENQAKAADSLAFNPVVHN</sequence>
<proteinExistence type="predicted"/>
<organism evidence="1 2">
    <name type="scientific">Mucilaginibacter gotjawali</name>
    <dbReference type="NCBI Taxonomy" id="1550579"/>
    <lineage>
        <taxon>Bacteria</taxon>
        <taxon>Pseudomonadati</taxon>
        <taxon>Bacteroidota</taxon>
        <taxon>Sphingobacteriia</taxon>
        <taxon>Sphingobacteriales</taxon>
        <taxon>Sphingobacteriaceae</taxon>
        <taxon>Mucilaginibacter</taxon>
    </lineage>
</organism>
<evidence type="ECO:0000313" key="2">
    <source>
        <dbReference type="Proteomes" id="UP000539265"/>
    </source>
</evidence>
<dbReference type="Pfam" id="PF05114">
    <property type="entry name" value="MbnB_TglH_ChrH"/>
    <property type="match status" value="1"/>
</dbReference>
<keyword evidence="2" id="KW-1185">Reference proteome</keyword>
<gene>
    <name evidence="1" type="ORF">FHS11_003576</name>
</gene>
<evidence type="ECO:0000313" key="1">
    <source>
        <dbReference type="EMBL" id="MBB3057148.1"/>
    </source>
</evidence>
<dbReference type="InterPro" id="IPR007801">
    <property type="entry name" value="MbnB/TglH/ChrH"/>
</dbReference>
<dbReference type="PANTHER" id="PTHR42194:SF1">
    <property type="entry name" value="UPF0276 PROTEIN HI_1600"/>
    <property type="match status" value="1"/>
</dbReference>
<dbReference type="Gene3D" id="3.20.20.150">
    <property type="entry name" value="Divalent-metal-dependent TIM barrel enzymes"/>
    <property type="match status" value="1"/>
</dbReference>
<dbReference type="EMBL" id="JACHWX010000011">
    <property type="protein sequence ID" value="MBB3057148.1"/>
    <property type="molecule type" value="Genomic_DNA"/>
</dbReference>
<dbReference type="RefSeq" id="WP_096355479.1">
    <property type="nucleotide sequence ID" value="NZ_AP017313.1"/>
</dbReference>
<dbReference type="Proteomes" id="UP000539265">
    <property type="component" value="Unassembled WGS sequence"/>
</dbReference>
<name>A0A839SI49_9SPHI</name>
<dbReference type="PANTHER" id="PTHR42194">
    <property type="entry name" value="UPF0276 PROTEIN HI_1600"/>
    <property type="match status" value="1"/>
</dbReference>
<reference evidence="1" key="1">
    <citation type="submission" date="2020-08" db="EMBL/GenBank/DDBJ databases">
        <title>Genomic Encyclopedia of Type Strains, Phase III (KMG-III): the genomes of soil and plant-associated and newly described type strains.</title>
        <authorList>
            <person name="Whitman W."/>
        </authorList>
    </citation>
    <scope>NUCLEOTIDE SEQUENCE [LARGE SCALE GENOMIC DNA]</scope>
    <source>
        <strain evidence="1">CECT 8628</strain>
    </source>
</reference>
<comment type="caution">
    <text evidence="1">The sequence shown here is derived from an EMBL/GenBank/DDBJ whole genome shotgun (WGS) entry which is preliminary data.</text>
</comment>